<evidence type="ECO:0000313" key="3">
    <source>
        <dbReference type="Proteomes" id="UP000654075"/>
    </source>
</evidence>
<accession>A0A813GFA9</accession>
<dbReference type="Proteomes" id="UP000654075">
    <property type="component" value="Unassembled WGS sequence"/>
</dbReference>
<evidence type="ECO:0000256" key="1">
    <source>
        <dbReference type="SAM" id="MobiDB-lite"/>
    </source>
</evidence>
<dbReference type="AlphaFoldDB" id="A0A813GFA9"/>
<keyword evidence="3" id="KW-1185">Reference proteome</keyword>
<feature type="compositionally biased region" description="Polar residues" evidence="1">
    <location>
        <begin position="97"/>
        <end position="109"/>
    </location>
</feature>
<proteinExistence type="predicted"/>
<reference evidence="2" key="1">
    <citation type="submission" date="2021-02" db="EMBL/GenBank/DDBJ databases">
        <authorList>
            <person name="Dougan E. K."/>
            <person name="Rhodes N."/>
            <person name="Thang M."/>
            <person name="Chan C."/>
        </authorList>
    </citation>
    <scope>NUCLEOTIDE SEQUENCE</scope>
</reference>
<gene>
    <name evidence="2" type="ORF">PGLA1383_LOCUS40206</name>
</gene>
<evidence type="ECO:0000313" key="2">
    <source>
        <dbReference type="EMBL" id="CAE8622830.1"/>
    </source>
</evidence>
<dbReference type="EMBL" id="CAJNNV010028063">
    <property type="protein sequence ID" value="CAE8622830.1"/>
    <property type="molecule type" value="Genomic_DNA"/>
</dbReference>
<name>A0A813GFA9_POLGL</name>
<sequence>MAVDRRAAPARACQPSINVTDAALRKPSAVSKALSDMLANFNIDELLKPLRPADERIRRMQYFEGDAGNKSSGEASLGGIWGAGPRSGDDEEEGDMQLSSMAGITEFVQ</sequence>
<comment type="caution">
    <text evidence="2">The sequence shown here is derived from an EMBL/GenBank/DDBJ whole genome shotgun (WGS) entry which is preliminary data.</text>
</comment>
<feature type="non-terminal residue" evidence="2">
    <location>
        <position position="109"/>
    </location>
</feature>
<protein>
    <submittedName>
        <fullName evidence="2">Uncharacterized protein</fullName>
    </submittedName>
</protein>
<feature type="region of interest" description="Disordered" evidence="1">
    <location>
        <begin position="67"/>
        <end position="109"/>
    </location>
</feature>
<organism evidence="2 3">
    <name type="scientific">Polarella glacialis</name>
    <name type="common">Dinoflagellate</name>
    <dbReference type="NCBI Taxonomy" id="89957"/>
    <lineage>
        <taxon>Eukaryota</taxon>
        <taxon>Sar</taxon>
        <taxon>Alveolata</taxon>
        <taxon>Dinophyceae</taxon>
        <taxon>Suessiales</taxon>
        <taxon>Suessiaceae</taxon>
        <taxon>Polarella</taxon>
    </lineage>
</organism>